<dbReference type="InterPro" id="IPR036735">
    <property type="entry name" value="NGN_dom_sf"/>
</dbReference>
<evidence type="ECO:0000313" key="3">
    <source>
        <dbReference type="EMBL" id="QRO51706.1"/>
    </source>
</evidence>
<dbReference type="Proteomes" id="UP000283589">
    <property type="component" value="Unassembled WGS sequence"/>
</dbReference>
<dbReference type="AlphaFoldDB" id="A0A412X1U8"/>
<dbReference type="Pfam" id="PF00467">
    <property type="entry name" value="KOW"/>
    <property type="match status" value="1"/>
</dbReference>
<dbReference type="GeneID" id="93099331"/>
<dbReference type="SMART" id="SM00739">
    <property type="entry name" value="KOW"/>
    <property type="match status" value="1"/>
</dbReference>
<reference evidence="6 7" key="1">
    <citation type="submission" date="2018-08" db="EMBL/GenBank/DDBJ databases">
        <title>A genome reference for cultivated species of the human gut microbiota.</title>
        <authorList>
            <person name="Zou Y."/>
            <person name="Xue W."/>
            <person name="Luo G."/>
        </authorList>
    </citation>
    <scope>NUCLEOTIDE SEQUENCE [LARGE SCALE GENOMIC DNA]</scope>
    <source>
        <strain evidence="4 6">AF14-49</strain>
        <strain evidence="5 7">AF34-33</strain>
    </source>
</reference>
<dbReference type="Gene3D" id="3.30.70.940">
    <property type="entry name" value="NusG, N-terminal domain"/>
    <property type="match status" value="1"/>
</dbReference>
<dbReference type="RefSeq" id="WP_027200991.1">
    <property type="nucleotide sequence ID" value="NZ_CABJDM010000003.1"/>
</dbReference>
<dbReference type="SUPFAM" id="SSF82679">
    <property type="entry name" value="N-utilization substance G protein NusG, N-terminal domain"/>
    <property type="match status" value="1"/>
</dbReference>
<dbReference type="InterPro" id="IPR008991">
    <property type="entry name" value="Translation_prot_SH3-like_sf"/>
</dbReference>
<dbReference type="Proteomes" id="UP000654720">
    <property type="component" value="Chromosome"/>
</dbReference>
<dbReference type="CDD" id="cd09895">
    <property type="entry name" value="NGN_SP_UpxY"/>
    <property type="match status" value="1"/>
</dbReference>
<evidence type="ECO:0000313" key="5">
    <source>
        <dbReference type="EMBL" id="RHM46205.1"/>
    </source>
</evidence>
<name>A0A412X1U8_9BACT</name>
<dbReference type="InterPro" id="IPR005824">
    <property type="entry name" value="KOW"/>
</dbReference>
<accession>A0A412X1U8</accession>
<dbReference type="Pfam" id="PF02357">
    <property type="entry name" value="NusG"/>
    <property type="match status" value="1"/>
</dbReference>
<gene>
    <name evidence="4" type="ORF">DWW18_08500</name>
    <name evidence="5" type="ORF">DWZ68_04410</name>
    <name evidence="3" type="ORF">I6J59_08985</name>
</gene>
<dbReference type="EMBL" id="QRZA01000008">
    <property type="protein sequence ID" value="RGV34344.1"/>
    <property type="molecule type" value="Genomic_DNA"/>
</dbReference>
<evidence type="ECO:0000256" key="1">
    <source>
        <dbReference type="ARBA" id="ARBA00023163"/>
    </source>
</evidence>
<dbReference type="STRING" id="1121130.GCA_000519105_02250"/>
<dbReference type="GO" id="GO:0006354">
    <property type="term" value="P:DNA-templated transcription elongation"/>
    <property type="evidence" value="ECO:0007669"/>
    <property type="project" value="InterPro"/>
</dbReference>
<evidence type="ECO:0000313" key="8">
    <source>
        <dbReference type="Proteomes" id="UP000654720"/>
    </source>
</evidence>
<dbReference type="NCBIfam" id="NF033644">
    <property type="entry name" value="antiterm_UpxY"/>
    <property type="match status" value="1"/>
</dbReference>
<reference evidence="3 8" key="2">
    <citation type="submission" date="2021-02" db="EMBL/GenBank/DDBJ databases">
        <title>FDA dAtabase for Regulatory Grade micrObial Sequences (FDA-ARGOS): Supporting development and validation of Infectious Disease Dx tests.</title>
        <authorList>
            <person name="Carlson P."/>
            <person name="Fischbach M."/>
            <person name="Hastie J."/>
            <person name="Bilen M."/>
            <person name="Cheng A."/>
            <person name="Tallon L."/>
            <person name="Sadzewicz L."/>
            <person name="Zhao X."/>
            <person name="Boylan J."/>
            <person name="Ott S."/>
            <person name="Bowen H."/>
            <person name="Vavikolanu K."/>
            <person name="Mehta A."/>
            <person name="Aluvathingal J."/>
            <person name="Nadendla S."/>
            <person name="Yan Y."/>
            <person name="Sichtig H."/>
        </authorList>
    </citation>
    <scope>NUCLEOTIDE SEQUENCE [LARGE SCALE GENOMIC DNA]</scope>
    <source>
        <strain evidence="3 8">FDAARGOS_1229</strain>
    </source>
</reference>
<dbReference type="SUPFAM" id="SSF50104">
    <property type="entry name" value="Translation proteins SH3-like domain"/>
    <property type="match status" value="1"/>
</dbReference>
<feature type="domain" description="KOW" evidence="2">
    <location>
        <begin position="120"/>
        <end position="147"/>
    </location>
</feature>
<evidence type="ECO:0000313" key="6">
    <source>
        <dbReference type="Proteomes" id="UP000283589"/>
    </source>
</evidence>
<evidence type="ECO:0000259" key="2">
    <source>
        <dbReference type="SMART" id="SM00739"/>
    </source>
</evidence>
<evidence type="ECO:0000313" key="4">
    <source>
        <dbReference type="EMBL" id="RGV34344.1"/>
    </source>
</evidence>
<keyword evidence="8" id="KW-1185">Reference proteome</keyword>
<proteinExistence type="predicted"/>
<protein>
    <submittedName>
        <fullName evidence="4">UpxY family transcription antiterminator</fullName>
    </submittedName>
</protein>
<keyword evidence="1" id="KW-0804">Transcription</keyword>
<dbReference type="EMBL" id="CP069450">
    <property type="protein sequence ID" value="QRO51706.1"/>
    <property type="molecule type" value="Genomic_DNA"/>
</dbReference>
<organism evidence="4 6">
    <name type="scientific">Butyricimonas virosa</name>
    <dbReference type="NCBI Taxonomy" id="544645"/>
    <lineage>
        <taxon>Bacteria</taxon>
        <taxon>Pseudomonadati</taxon>
        <taxon>Bacteroidota</taxon>
        <taxon>Bacteroidia</taxon>
        <taxon>Bacteroidales</taxon>
        <taxon>Odoribacteraceae</taxon>
        <taxon>Butyricimonas</taxon>
    </lineage>
</organism>
<sequence length="174" mass="20190">MSEGTRKMHWYAAYTKINQELTIKKRLDHLAIENYLAMRDEVRETSFGKKNVRVILIPHLIFIRTDQTTAFSLLNEHGLNVVYLKDLETRHLLIVPDKQMRDFMFLLDFSDSTVEVINEELKRGDRVRVIKGPLIGLEGELLRIKGHKRVIVRLEGVVSVATSYIPGSFLEKIK</sequence>
<dbReference type="InterPro" id="IPR006645">
    <property type="entry name" value="NGN-like_dom"/>
</dbReference>
<dbReference type="Proteomes" id="UP000286038">
    <property type="component" value="Unassembled WGS sequence"/>
</dbReference>
<evidence type="ECO:0000313" key="7">
    <source>
        <dbReference type="Proteomes" id="UP000286038"/>
    </source>
</evidence>
<dbReference type="EMBL" id="QRPV01000003">
    <property type="protein sequence ID" value="RHM46205.1"/>
    <property type="molecule type" value="Genomic_DNA"/>
</dbReference>